<name>A0A150IY14_9EURY</name>
<dbReference type="AlphaFoldDB" id="A0A150IY14"/>
<accession>A0A150IY14</accession>
<feature type="transmembrane region" description="Helical" evidence="1">
    <location>
        <begin position="12"/>
        <end position="30"/>
    </location>
</feature>
<dbReference type="Proteomes" id="UP000075578">
    <property type="component" value="Unassembled WGS sequence"/>
</dbReference>
<protein>
    <submittedName>
        <fullName evidence="2">Uncharacterized protein</fullName>
    </submittedName>
</protein>
<comment type="caution">
    <text evidence="2">The sequence shown here is derived from an EMBL/GenBank/DDBJ whole genome shotgun (WGS) entry which is preliminary data.</text>
</comment>
<dbReference type="EMBL" id="LNGD01000092">
    <property type="protein sequence ID" value="KYC49887.1"/>
    <property type="molecule type" value="Genomic_DNA"/>
</dbReference>
<organism evidence="2 3">
    <name type="scientific">Candidatus Methanofastidiosum methylothiophilum</name>
    <dbReference type="NCBI Taxonomy" id="1705564"/>
    <lineage>
        <taxon>Archaea</taxon>
        <taxon>Methanobacteriati</taxon>
        <taxon>Methanobacteriota</taxon>
        <taxon>Stenosarchaea group</taxon>
        <taxon>Candidatus Methanofastidiosia</taxon>
        <taxon>Candidatus Methanofastidiosales</taxon>
        <taxon>Candidatus Methanofastidiosaceae</taxon>
        <taxon>Candidatus Methanofastidiosum</taxon>
    </lineage>
</organism>
<feature type="transmembrane region" description="Helical" evidence="1">
    <location>
        <begin position="42"/>
        <end position="68"/>
    </location>
</feature>
<reference evidence="2 3" key="1">
    <citation type="journal article" date="2016" name="ISME J.">
        <title>Chasing the elusive Euryarchaeota class WSA2: genomes reveal a uniquely fastidious methyl-reducing methanogen.</title>
        <authorList>
            <person name="Nobu M.K."/>
            <person name="Narihiro T."/>
            <person name="Kuroda K."/>
            <person name="Mei R."/>
            <person name="Liu W.T."/>
        </authorList>
    </citation>
    <scope>NUCLEOTIDE SEQUENCE [LARGE SCALE GENOMIC DNA]</scope>
    <source>
        <strain evidence="2">U1lsi0528_Bin089</strain>
    </source>
</reference>
<proteinExistence type="predicted"/>
<evidence type="ECO:0000256" key="1">
    <source>
        <dbReference type="SAM" id="Phobius"/>
    </source>
</evidence>
<keyword evidence="1" id="KW-1133">Transmembrane helix</keyword>
<sequence length="99" mass="11632">MAIMDKIEALMISVEIPTFTYLVSFIGVSVREIINGNYPEQMIQLLLINSFLFVLFFALIYTIGHVGYAKRKEKKQKDVEKYPVFYGKKISEKRDKYIR</sequence>
<evidence type="ECO:0000313" key="3">
    <source>
        <dbReference type="Proteomes" id="UP000075578"/>
    </source>
</evidence>
<keyword evidence="1" id="KW-0812">Transmembrane</keyword>
<evidence type="ECO:0000313" key="2">
    <source>
        <dbReference type="EMBL" id="KYC49887.1"/>
    </source>
</evidence>
<keyword evidence="1" id="KW-0472">Membrane</keyword>
<gene>
    <name evidence="2" type="ORF">AMQ74_01355</name>
</gene>